<evidence type="ECO:0000256" key="2">
    <source>
        <dbReference type="ARBA" id="ARBA00022475"/>
    </source>
</evidence>
<evidence type="ECO:0000256" key="6">
    <source>
        <dbReference type="ARBA" id="ARBA00023136"/>
    </source>
</evidence>
<proteinExistence type="predicted"/>
<dbReference type="EMBL" id="JABEQD010000004">
    <property type="protein sequence ID" value="MBB2168288.1"/>
    <property type="molecule type" value="Genomic_DNA"/>
</dbReference>
<dbReference type="InterPro" id="IPR000326">
    <property type="entry name" value="PAP2/HPO"/>
</dbReference>
<keyword evidence="2" id="KW-1003">Cell membrane</keyword>
<dbReference type="RefSeq" id="WP_182985866.1">
    <property type="nucleotide sequence ID" value="NZ_JABEQD010000004.1"/>
</dbReference>
<dbReference type="PANTHER" id="PTHR14969:SF62">
    <property type="entry name" value="DECAPRENYLPHOSPHORYL-5-PHOSPHORIBOSE PHOSPHATASE RV3807C-RELATED"/>
    <property type="match status" value="1"/>
</dbReference>
<keyword evidence="5 7" id="KW-1133">Transmembrane helix</keyword>
<name>A0A7W4ISR7_9PROT</name>
<feature type="transmembrane region" description="Helical" evidence="7">
    <location>
        <begin position="236"/>
        <end position="253"/>
    </location>
</feature>
<reference evidence="9 10" key="1">
    <citation type="submission" date="2020-04" db="EMBL/GenBank/DDBJ databases">
        <title>Description of novel Gluconacetobacter.</title>
        <authorList>
            <person name="Sombolestani A."/>
        </authorList>
    </citation>
    <scope>NUCLEOTIDE SEQUENCE [LARGE SCALE GENOMIC DNA]</scope>
    <source>
        <strain evidence="9 10">LMG 27801</strain>
    </source>
</reference>
<keyword evidence="10" id="KW-1185">Reference proteome</keyword>
<keyword evidence="4" id="KW-0378">Hydrolase</keyword>
<feature type="transmembrane region" description="Helical" evidence="7">
    <location>
        <begin position="160"/>
        <end position="185"/>
    </location>
</feature>
<dbReference type="Gene3D" id="1.20.144.10">
    <property type="entry name" value="Phosphatidic acid phosphatase type 2/haloperoxidase"/>
    <property type="match status" value="1"/>
</dbReference>
<evidence type="ECO:0000259" key="8">
    <source>
        <dbReference type="SMART" id="SM00014"/>
    </source>
</evidence>
<feature type="transmembrane region" description="Helical" evidence="7">
    <location>
        <begin position="26"/>
        <end position="45"/>
    </location>
</feature>
<organism evidence="9 10">
    <name type="scientific">Gluconacetobacter aggeris</name>
    <dbReference type="NCBI Taxonomy" id="1286186"/>
    <lineage>
        <taxon>Bacteria</taxon>
        <taxon>Pseudomonadati</taxon>
        <taxon>Pseudomonadota</taxon>
        <taxon>Alphaproteobacteria</taxon>
        <taxon>Acetobacterales</taxon>
        <taxon>Acetobacteraceae</taxon>
        <taxon>Gluconacetobacter</taxon>
    </lineage>
</organism>
<dbReference type="SUPFAM" id="SSF48317">
    <property type="entry name" value="Acid phosphatase/Vanadium-dependent haloperoxidase"/>
    <property type="match status" value="1"/>
</dbReference>
<evidence type="ECO:0000256" key="3">
    <source>
        <dbReference type="ARBA" id="ARBA00022692"/>
    </source>
</evidence>
<dbReference type="Proteomes" id="UP000559860">
    <property type="component" value="Unassembled WGS sequence"/>
</dbReference>
<evidence type="ECO:0000313" key="10">
    <source>
        <dbReference type="Proteomes" id="UP000559860"/>
    </source>
</evidence>
<comment type="caution">
    <text evidence="9">The sequence shown here is derived from an EMBL/GenBank/DDBJ whole genome shotgun (WGS) entry which is preliminary data.</text>
</comment>
<feature type="transmembrane region" description="Helical" evidence="7">
    <location>
        <begin position="99"/>
        <end position="118"/>
    </location>
</feature>
<keyword evidence="6 7" id="KW-0472">Membrane</keyword>
<feature type="transmembrane region" description="Helical" evidence="7">
    <location>
        <begin position="65"/>
        <end position="92"/>
    </location>
</feature>
<evidence type="ECO:0000256" key="4">
    <source>
        <dbReference type="ARBA" id="ARBA00022801"/>
    </source>
</evidence>
<dbReference type="Pfam" id="PF01569">
    <property type="entry name" value="PAP2"/>
    <property type="match status" value="1"/>
</dbReference>
<gene>
    <name evidence="9" type="ORF">HLH36_07965</name>
</gene>
<feature type="transmembrane region" description="Helical" evidence="7">
    <location>
        <begin position="197"/>
        <end position="216"/>
    </location>
</feature>
<accession>A0A7W4ISR7</accession>
<dbReference type="SMART" id="SM00014">
    <property type="entry name" value="acidPPc"/>
    <property type="match status" value="1"/>
</dbReference>
<dbReference type="AlphaFoldDB" id="A0A7W4ISR7"/>
<comment type="subcellular location">
    <subcellularLocation>
        <location evidence="1">Cell membrane</location>
        <topology evidence="1">Multi-pass membrane protein</topology>
    </subcellularLocation>
</comment>
<evidence type="ECO:0000313" key="9">
    <source>
        <dbReference type="EMBL" id="MBB2168288.1"/>
    </source>
</evidence>
<dbReference type="GO" id="GO:0016787">
    <property type="term" value="F:hydrolase activity"/>
    <property type="evidence" value="ECO:0007669"/>
    <property type="project" value="UniProtKB-KW"/>
</dbReference>
<protein>
    <submittedName>
        <fullName evidence="9">Phosphatase PAP2 family protein</fullName>
    </submittedName>
</protein>
<evidence type="ECO:0000256" key="1">
    <source>
        <dbReference type="ARBA" id="ARBA00004651"/>
    </source>
</evidence>
<sequence>MRTIPANSVKFINISKLLIANKIKEASFIVLISMILISVFNFNIFDYSISRYISYIGKGRDLIDVVVGIITGLNAFSNMLMMSIVVFAWFYSDTNAKKISVFIGTLTSFGAGVISRILQFNLPMHVRPLYDPALNFRLPNGVAPGTLSHWSSFPSDHATIFFGFACTVNAVNPAAGALAYILAFIFDFGRIYLGYHFPSDVIGGAALGIFCVTLTRPLCVNKKVNSFFLRCMAHKPYFFAVSFYFSICIATMFDDYRAAILKILHTFHVHIPT</sequence>
<keyword evidence="3 7" id="KW-0812">Transmembrane</keyword>
<dbReference type="PANTHER" id="PTHR14969">
    <property type="entry name" value="SPHINGOSINE-1-PHOSPHATE PHOSPHOHYDROLASE"/>
    <property type="match status" value="1"/>
</dbReference>
<feature type="domain" description="Phosphatidic acid phosphatase type 2/haloperoxidase" evidence="8">
    <location>
        <begin position="97"/>
        <end position="216"/>
    </location>
</feature>
<dbReference type="GO" id="GO:0005886">
    <property type="term" value="C:plasma membrane"/>
    <property type="evidence" value="ECO:0007669"/>
    <property type="project" value="UniProtKB-SubCell"/>
</dbReference>
<evidence type="ECO:0000256" key="5">
    <source>
        <dbReference type="ARBA" id="ARBA00022989"/>
    </source>
</evidence>
<evidence type="ECO:0000256" key="7">
    <source>
        <dbReference type="SAM" id="Phobius"/>
    </source>
</evidence>
<dbReference type="InterPro" id="IPR036938">
    <property type="entry name" value="PAP2/HPO_sf"/>
</dbReference>